<evidence type="ECO:0000313" key="3">
    <source>
        <dbReference type="Proteomes" id="UP000092661"/>
    </source>
</evidence>
<gene>
    <name evidence="2" type="ORF">BBH88_07830</name>
</gene>
<dbReference type="Proteomes" id="UP000092661">
    <property type="component" value="Chromosome"/>
</dbReference>
<sequence>MKTSFLKMSVPVLALGFVLMPQVDTQAYMALKAPASEEQKLDDKPGAVSLGPYEKKLDALEKNLQSLVAELDDEETISFEQYQEYQSTLDGLILELNTVSQEIESESSALNQNFKELLIVQEKIHEIDVK</sequence>
<protein>
    <submittedName>
        <fullName evidence="2">Uncharacterized protein</fullName>
    </submittedName>
</protein>
<reference evidence="2" key="1">
    <citation type="submission" date="2016-10" db="EMBL/GenBank/DDBJ databases">
        <authorList>
            <person name="See-Too W.S."/>
        </authorList>
    </citation>
    <scope>NUCLEOTIDE SEQUENCE</scope>
    <source>
        <strain evidence="2">DSM 14505</strain>
    </source>
</reference>
<evidence type="ECO:0000256" key="1">
    <source>
        <dbReference type="SAM" id="Coils"/>
    </source>
</evidence>
<organism evidence="2 3">
    <name type="scientific">Planococcus antarcticus DSM 14505</name>
    <dbReference type="NCBI Taxonomy" id="1185653"/>
    <lineage>
        <taxon>Bacteria</taxon>
        <taxon>Bacillati</taxon>
        <taxon>Bacillota</taxon>
        <taxon>Bacilli</taxon>
        <taxon>Bacillales</taxon>
        <taxon>Caryophanaceae</taxon>
        <taxon>Planococcus</taxon>
    </lineage>
</organism>
<dbReference type="EMBL" id="CP016534">
    <property type="protein sequence ID" value="ANU10217.1"/>
    <property type="molecule type" value="Genomic_DNA"/>
</dbReference>
<proteinExistence type="predicted"/>
<evidence type="ECO:0000313" key="2">
    <source>
        <dbReference type="EMBL" id="ANU10217.1"/>
    </source>
</evidence>
<accession>A0ABN4RKH8</accession>
<keyword evidence="1" id="KW-0175">Coiled coil</keyword>
<name>A0ABN4RKH8_9BACL</name>
<dbReference type="RefSeq" id="WP_065536680.1">
    <property type="nucleotide sequence ID" value="NZ_CP016534.2"/>
</dbReference>
<keyword evidence="3" id="KW-1185">Reference proteome</keyword>
<feature type="coiled-coil region" evidence="1">
    <location>
        <begin position="50"/>
        <end position="102"/>
    </location>
</feature>